<evidence type="ECO:0000256" key="9">
    <source>
        <dbReference type="ARBA" id="ARBA00023211"/>
    </source>
</evidence>
<gene>
    <name evidence="17" type="ORF">SSX86_003977</name>
</gene>
<feature type="domain" description="Protein kinase" evidence="15">
    <location>
        <begin position="13"/>
        <end position="267"/>
    </location>
</feature>
<dbReference type="FunFam" id="1.10.510.10:FF:000653">
    <property type="entry name" value="Non-specific serine/threonine protein kinase"/>
    <property type="match status" value="1"/>
</dbReference>
<dbReference type="PROSITE" id="PS50011">
    <property type="entry name" value="PROTEIN_KINASE_DOM"/>
    <property type="match status" value="1"/>
</dbReference>
<evidence type="ECO:0000259" key="15">
    <source>
        <dbReference type="PROSITE" id="PS50011"/>
    </source>
</evidence>
<dbReference type="Proteomes" id="UP001408789">
    <property type="component" value="Unassembled WGS sequence"/>
</dbReference>
<comment type="caution">
    <text evidence="17">The sequence shown here is derived from an EMBL/GenBank/DDBJ whole genome shotgun (WGS) entry which is preliminary data.</text>
</comment>
<comment type="catalytic activity">
    <reaction evidence="11">
        <text>L-seryl-[protein] + ATP = O-phospho-L-seryl-[protein] + ADP + H(+)</text>
        <dbReference type="Rhea" id="RHEA:17989"/>
        <dbReference type="Rhea" id="RHEA-COMP:9863"/>
        <dbReference type="Rhea" id="RHEA-COMP:11604"/>
        <dbReference type="ChEBI" id="CHEBI:15378"/>
        <dbReference type="ChEBI" id="CHEBI:29999"/>
        <dbReference type="ChEBI" id="CHEBI:30616"/>
        <dbReference type="ChEBI" id="CHEBI:83421"/>
        <dbReference type="ChEBI" id="CHEBI:456216"/>
        <dbReference type="EC" id="2.7.11.1"/>
    </reaction>
</comment>
<protein>
    <recommendedName>
        <fullName evidence="3">non-specific serine/threonine protein kinase</fullName>
        <ecNumber evidence="3">2.7.11.1</ecNumber>
    </recommendedName>
</protein>
<keyword evidence="14" id="KW-1133">Transmembrane helix</keyword>
<dbReference type="Pfam" id="PF00069">
    <property type="entry name" value="Pkinase"/>
    <property type="match status" value="1"/>
</dbReference>
<dbReference type="PROSITE" id="PS00107">
    <property type="entry name" value="PROTEIN_KINASE_ATP"/>
    <property type="match status" value="1"/>
</dbReference>
<evidence type="ECO:0000256" key="12">
    <source>
        <dbReference type="PROSITE-ProRule" id="PRU10141"/>
    </source>
</evidence>
<evidence type="ECO:0000313" key="18">
    <source>
        <dbReference type="Proteomes" id="UP001408789"/>
    </source>
</evidence>
<evidence type="ECO:0000256" key="10">
    <source>
        <dbReference type="ARBA" id="ARBA00047899"/>
    </source>
</evidence>
<dbReference type="FunFam" id="3.30.200.20:FF:000096">
    <property type="entry name" value="Non-specific serine/threonine protein kinase"/>
    <property type="match status" value="1"/>
</dbReference>
<sequence>MENKKGNILMQRYELGRLLGHGTFAKVYHARNLKTNQSVAVKIIDKAKIMEAGLMNQIKREISVMRLVKHPNVVRLYEVMANKTHIYFAMEYIKGGELFDKVAKGRLKEDAARKYFQQLISAVDFCHSRGVCHRDLKPENLLIDDSGNLKVSDFGLSAMSESRWQDGLLHTMCGTPAYVAPEVINTKGYNGEKADIWSCGVILFVLLAAYLPFYDVNLMEMYKKISKGAFKCPQWFSPEVKNLISRILDTDPNTRITAAEIMENSWFKKGFKKIKIPNGITMKNNTKRNVDLNLDDLDLDLENIIQETETPLGSTTDLEKLEKVEAAKLPAAKLKPTSMNAFDIISLSDGLNLSGLFEDEAPSEKLESRFMMKKPAATIMSKLEEVAVTEDFRVLKKLDGTLIIQGTKEGRNGKLAMDAEIFEFAPSLHMVEVKMLSGDTVEYHNFCDKM</sequence>
<proteinExistence type="inferred from homology"/>
<feature type="transmembrane region" description="Helical" evidence="14">
    <location>
        <begin position="196"/>
        <end position="214"/>
    </location>
</feature>
<reference evidence="17 18" key="1">
    <citation type="submission" date="2024-04" db="EMBL/GenBank/DDBJ databases">
        <title>The reference genome of an endangered Asteraceae, Deinandra increscens subsp. villosa, native to the Central Coast of California.</title>
        <authorList>
            <person name="Guilliams M."/>
            <person name="Hasenstab-Lehman K."/>
            <person name="Meyer R."/>
            <person name="Mcevoy S."/>
        </authorList>
    </citation>
    <scope>NUCLEOTIDE SEQUENCE [LARGE SCALE GENOMIC DNA]</scope>
    <source>
        <tissue evidence="17">Leaf</tissue>
    </source>
</reference>
<evidence type="ECO:0000256" key="5">
    <source>
        <dbReference type="ARBA" id="ARBA00022679"/>
    </source>
</evidence>
<dbReference type="InterPro" id="IPR011009">
    <property type="entry name" value="Kinase-like_dom_sf"/>
</dbReference>
<name>A0AAP0DJC5_9ASTR</name>
<evidence type="ECO:0000313" key="17">
    <source>
        <dbReference type="EMBL" id="KAK9075651.1"/>
    </source>
</evidence>
<evidence type="ECO:0000256" key="2">
    <source>
        <dbReference type="ARBA" id="ARBA00006234"/>
    </source>
</evidence>
<keyword evidence="9" id="KW-0464">Manganese</keyword>
<dbReference type="CDD" id="cd12195">
    <property type="entry name" value="CIPK_C"/>
    <property type="match status" value="1"/>
</dbReference>
<evidence type="ECO:0000256" key="4">
    <source>
        <dbReference type="ARBA" id="ARBA00022527"/>
    </source>
</evidence>
<evidence type="ECO:0000256" key="6">
    <source>
        <dbReference type="ARBA" id="ARBA00022741"/>
    </source>
</evidence>
<evidence type="ECO:0000256" key="3">
    <source>
        <dbReference type="ARBA" id="ARBA00012513"/>
    </source>
</evidence>
<dbReference type="GO" id="GO:0004674">
    <property type="term" value="F:protein serine/threonine kinase activity"/>
    <property type="evidence" value="ECO:0007669"/>
    <property type="project" value="UniProtKB-KW"/>
</dbReference>
<comment type="cofactor">
    <cofactor evidence="1">
        <name>Mn(2+)</name>
        <dbReference type="ChEBI" id="CHEBI:29035"/>
    </cofactor>
</comment>
<comment type="catalytic activity">
    <reaction evidence="10">
        <text>L-threonyl-[protein] + ATP = O-phospho-L-threonyl-[protein] + ADP + H(+)</text>
        <dbReference type="Rhea" id="RHEA:46608"/>
        <dbReference type="Rhea" id="RHEA-COMP:11060"/>
        <dbReference type="Rhea" id="RHEA-COMP:11605"/>
        <dbReference type="ChEBI" id="CHEBI:15378"/>
        <dbReference type="ChEBI" id="CHEBI:30013"/>
        <dbReference type="ChEBI" id="CHEBI:30616"/>
        <dbReference type="ChEBI" id="CHEBI:61977"/>
        <dbReference type="ChEBI" id="CHEBI:456216"/>
        <dbReference type="EC" id="2.7.11.1"/>
    </reaction>
</comment>
<dbReference type="AlphaFoldDB" id="A0AAP0DJC5"/>
<dbReference type="SUPFAM" id="SSF56112">
    <property type="entry name" value="Protein kinase-like (PK-like)"/>
    <property type="match status" value="1"/>
</dbReference>
<dbReference type="SMART" id="SM00220">
    <property type="entry name" value="S_TKc"/>
    <property type="match status" value="1"/>
</dbReference>
<dbReference type="Pfam" id="PF03822">
    <property type="entry name" value="NAF"/>
    <property type="match status" value="1"/>
</dbReference>
<evidence type="ECO:0000256" key="1">
    <source>
        <dbReference type="ARBA" id="ARBA00001936"/>
    </source>
</evidence>
<organism evidence="17 18">
    <name type="scientific">Deinandra increscens subsp. villosa</name>
    <dbReference type="NCBI Taxonomy" id="3103831"/>
    <lineage>
        <taxon>Eukaryota</taxon>
        <taxon>Viridiplantae</taxon>
        <taxon>Streptophyta</taxon>
        <taxon>Embryophyta</taxon>
        <taxon>Tracheophyta</taxon>
        <taxon>Spermatophyta</taxon>
        <taxon>Magnoliopsida</taxon>
        <taxon>eudicotyledons</taxon>
        <taxon>Gunneridae</taxon>
        <taxon>Pentapetalae</taxon>
        <taxon>asterids</taxon>
        <taxon>campanulids</taxon>
        <taxon>Asterales</taxon>
        <taxon>Asteraceae</taxon>
        <taxon>Asteroideae</taxon>
        <taxon>Heliantheae alliance</taxon>
        <taxon>Madieae</taxon>
        <taxon>Madiinae</taxon>
        <taxon>Deinandra</taxon>
    </lineage>
</organism>
<feature type="binding site" evidence="12">
    <location>
        <position position="42"/>
    </location>
    <ligand>
        <name>ATP</name>
        <dbReference type="ChEBI" id="CHEBI:30616"/>
    </ligand>
</feature>
<dbReference type="GO" id="GO:0005524">
    <property type="term" value="F:ATP binding"/>
    <property type="evidence" value="ECO:0007669"/>
    <property type="project" value="UniProtKB-UniRule"/>
</dbReference>
<dbReference type="EMBL" id="JBCNJP010000007">
    <property type="protein sequence ID" value="KAK9075651.1"/>
    <property type="molecule type" value="Genomic_DNA"/>
</dbReference>
<evidence type="ECO:0000256" key="13">
    <source>
        <dbReference type="RuleBase" id="RU000304"/>
    </source>
</evidence>
<dbReference type="PANTHER" id="PTHR43895:SF3">
    <property type="entry name" value="CBL-INTERACTING SERINE_THREONINE-PROTEIN KINASE 20"/>
    <property type="match status" value="1"/>
</dbReference>
<dbReference type="InterPro" id="IPR008271">
    <property type="entry name" value="Ser/Thr_kinase_AS"/>
</dbReference>
<keyword evidence="4 13" id="KW-0723">Serine/threonine-protein kinase</keyword>
<keyword evidence="7" id="KW-0418">Kinase</keyword>
<dbReference type="FunFam" id="3.30.310.80:FF:000005">
    <property type="entry name" value="Non-specific serine/threonine protein kinase"/>
    <property type="match status" value="1"/>
</dbReference>
<dbReference type="InterPro" id="IPR017441">
    <property type="entry name" value="Protein_kinase_ATP_BS"/>
</dbReference>
<dbReference type="CDD" id="cd14663">
    <property type="entry name" value="STKc_SnRK3"/>
    <property type="match status" value="1"/>
</dbReference>
<dbReference type="GO" id="GO:0007165">
    <property type="term" value="P:signal transduction"/>
    <property type="evidence" value="ECO:0007669"/>
    <property type="project" value="InterPro"/>
</dbReference>
<dbReference type="PROSITE" id="PS50816">
    <property type="entry name" value="NAF"/>
    <property type="match status" value="1"/>
</dbReference>
<keyword evidence="8 12" id="KW-0067">ATP-binding</keyword>
<dbReference type="Gene3D" id="1.10.510.10">
    <property type="entry name" value="Transferase(Phosphotransferase) domain 1"/>
    <property type="match status" value="1"/>
</dbReference>
<dbReference type="PROSITE" id="PS00108">
    <property type="entry name" value="PROTEIN_KINASE_ST"/>
    <property type="match status" value="1"/>
</dbReference>
<dbReference type="Gene3D" id="3.30.310.80">
    <property type="entry name" value="Kinase associated domain 1, KA1"/>
    <property type="match status" value="1"/>
</dbReference>
<evidence type="ECO:0000256" key="7">
    <source>
        <dbReference type="ARBA" id="ARBA00022777"/>
    </source>
</evidence>
<evidence type="ECO:0000259" key="16">
    <source>
        <dbReference type="PROSITE" id="PS50816"/>
    </source>
</evidence>
<evidence type="ECO:0000256" key="8">
    <source>
        <dbReference type="ARBA" id="ARBA00022840"/>
    </source>
</evidence>
<keyword evidence="14" id="KW-0472">Membrane</keyword>
<keyword evidence="14" id="KW-0812">Transmembrane</keyword>
<dbReference type="InterPro" id="IPR000719">
    <property type="entry name" value="Prot_kinase_dom"/>
</dbReference>
<keyword evidence="5" id="KW-0808">Transferase</keyword>
<dbReference type="PANTHER" id="PTHR43895">
    <property type="entry name" value="CALCIUM/CALMODULIN-DEPENDENT PROTEIN KINASE KINASE-RELATED"/>
    <property type="match status" value="1"/>
</dbReference>
<dbReference type="EC" id="2.7.11.1" evidence="3"/>
<evidence type="ECO:0000256" key="11">
    <source>
        <dbReference type="ARBA" id="ARBA00048679"/>
    </source>
</evidence>
<keyword evidence="6 12" id="KW-0547">Nucleotide-binding</keyword>
<accession>A0AAP0DJC5</accession>
<keyword evidence="18" id="KW-1185">Reference proteome</keyword>
<dbReference type="InterPro" id="IPR004041">
    <property type="entry name" value="NAF_dom"/>
</dbReference>
<dbReference type="InterPro" id="IPR018451">
    <property type="entry name" value="NAF/FISL_domain"/>
</dbReference>
<comment type="similarity">
    <text evidence="2">Belongs to the protein kinase superfamily. CAMK Ser/Thr protein kinase family. SNF1 subfamily.</text>
</comment>
<feature type="domain" description="NAF" evidence="16">
    <location>
        <begin position="334"/>
        <end position="358"/>
    </location>
</feature>
<evidence type="ECO:0000256" key="14">
    <source>
        <dbReference type="SAM" id="Phobius"/>
    </source>
</evidence>